<evidence type="ECO:0000313" key="2">
    <source>
        <dbReference type="Proteomes" id="UP001217838"/>
    </source>
</evidence>
<name>A0ABT5B8T9_9BACT</name>
<gene>
    <name evidence="1" type="ORF">POL58_22510</name>
</gene>
<reference evidence="1 2" key="1">
    <citation type="submission" date="2022-11" db="EMBL/GenBank/DDBJ databases">
        <title>Minimal conservation of predation-associated metabolite biosynthetic gene clusters underscores biosynthetic potential of Myxococcota including descriptions for ten novel species: Archangium lansinium sp. nov., Myxococcus landrumus sp. nov., Nannocystis bai.</title>
        <authorList>
            <person name="Ahearne A."/>
            <person name="Stevens C."/>
            <person name="Dowd S."/>
        </authorList>
    </citation>
    <scope>NUCLEOTIDE SEQUENCE [LARGE SCALE GENOMIC DNA]</scope>
    <source>
        <strain evidence="1 2">NCELM</strain>
    </source>
</reference>
<organism evidence="1 2">
    <name type="scientific">Nannocystis radixulma</name>
    <dbReference type="NCBI Taxonomy" id="2995305"/>
    <lineage>
        <taxon>Bacteria</taxon>
        <taxon>Pseudomonadati</taxon>
        <taxon>Myxococcota</taxon>
        <taxon>Polyangia</taxon>
        <taxon>Nannocystales</taxon>
        <taxon>Nannocystaceae</taxon>
        <taxon>Nannocystis</taxon>
    </lineage>
</organism>
<dbReference type="EMBL" id="JAQNDN010000013">
    <property type="protein sequence ID" value="MDC0670546.1"/>
    <property type="molecule type" value="Genomic_DNA"/>
</dbReference>
<protein>
    <recommendedName>
        <fullName evidence="3">HEPN domain-containing protein</fullName>
    </recommendedName>
</protein>
<dbReference type="RefSeq" id="WP_272000364.1">
    <property type="nucleotide sequence ID" value="NZ_JAQNDN010000013.1"/>
</dbReference>
<comment type="caution">
    <text evidence="1">The sequence shown here is derived from an EMBL/GenBank/DDBJ whole genome shotgun (WGS) entry which is preliminary data.</text>
</comment>
<sequence>MAGDDYYQTAIAMHEAGAMLVQEQPRAACYLLGYVCECVLKEAAFAALKAQGKSEQEAIDSLRQVSHDLTRLITLHATLALSPSARLGRGVSLHRLAPRMSALLPGPLPSAKKVQHWHPEHRYDGHRWDAQAALDYADEARALLKTLIGLKLDGAL</sequence>
<dbReference type="Proteomes" id="UP001217838">
    <property type="component" value="Unassembled WGS sequence"/>
</dbReference>
<proteinExistence type="predicted"/>
<evidence type="ECO:0008006" key="3">
    <source>
        <dbReference type="Google" id="ProtNLM"/>
    </source>
</evidence>
<keyword evidence="2" id="KW-1185">Reference proteome</keyword>
<evidence type="ECO:0000313" key="1">
    <source>
        <dbReference type="EMBL" id="MDC0670546.1"/>
    </source>
</evidence>
<accession>A0ABT5B8T9</accession>